<keyword evidence="1" id="KW-0812">Transmembrane</keyword>
<gene>
    <name evidence="2" type="ORF">IFM53868_03583</name>
</gene>
<protein>
    <submittedName>
        <fullName evidence="2">Uncharacterized protein</fullName>
    </submittedName>
</protein>
<feature type="transmembrane region" description="Helical" evidence="1">
    <location>
        <begin position="243"/>
        <end position="266"/>
    </location>
</feature>
<sequence length="700" mass="78888">MAPLSHREFCFVSNSSNAESTTPKNFISGVTVLLALFGRDATNQFLSQSVSILDWVIFATAPLGIPFAVIAVIRISRMEFSKSLIGLAEDRVWDVEKDLMSSTSEDVSEIWDGEKVVRVVGRSRVSELFFTGLGVNEKPYGFYTTQEAKYRDNILTRRHEWTTDLDWELKIWNKHFRSEKKLNQKLEKFYPPNMTLNLGPYTRQSSLWALSICGVILQGAVIMVAGLTTFYSPNRNCFHSRTWPFYVFTIGTGFLFLGLVECAAGIDRASQDVLWEPHSPNLLVIWLQEGYEQDGIGSYVLTKRIKDGFVSSHRPRDAQPVVKFPPLIIFLITVGFLMQATGLPAMHWPPQLLQFLATVIMFFSRSFLRRQDAPDCAKKIRGGCCKDWIAKMCVLDSQNLYRSPSPDDPDITWKMAPLTVDKQNTGFGGCKCAQNLLAIRRFLASATQDEGQHAILASSLASAVSQVTQVVFHAITGWTEVDRWQWELDIQVDRQVSETLELAIDKTENEWRADEKELEAVISLLLSSHTDREHTAIQKRSVLGICPSDQVIAEDLEKIGGFSTDLGLYQIPPVDNFQELKITVEKGMIVGLDDKTLKEVCEEDDGETATLTTKRISTTRELDRRPDAVLTRVSNTSLGQLYAQHIFICFMWAIGTRKVELTGIGDLDFANLALIPALSHYKLIEKQEFSPKTQDKLVGQ</sequence>
<reference evidence="2 3" key="1">
    <citation type="submission" date="2020-01" db="EMBL/GenBank/DDBJ databases">
        <title>Draft genome sequence of Aspergillus udagawae IFM 53868.</title>
        <authorList>
            <person name="Takahashi H."/>
            <person name="Yaguchi T."/>
        </authorList>
    </citation>
    <scope>NUCLEOTIDE SEQUENCE [LARGE SCALE GENOMIC DNA]</scope>
    <source>
        <strain evidence="2 3">IFM 53868</strain>
    </source>
</reference>
<evidence type="ECO:0000256" key="1">
    <source>
        <dbReference type="SAM" id="Phobius"/>
    </source>
</evidence>
<dbReference type="Proteomes" id="UP000465266">
    <property type="component" value="Unassembled WGS sequence"/>
</dbReference>
<comment type="caution">
    <text evidence="2">The sequence shown here is derived from an EMBL/GenBank/DDBJ whole genome shotgun (WGS) entry which is preliminary data.</text>
</comment>
<evidence type="ECO:0000313" key="3">
    <source>
        <dbReference type="Proteomes" id="UP000465266"/>
    </source>
</evidence>
<keyword evidence="1" id="KW-0472">Membrane</keyword>
<dbReference type="EMBL" id="BLKG01000028">
    <property type="protein sequence ID" value="GFF82772.1"/>
    <property type="molecule type" value="Genomic_DNA"/>
</dbReference>
<feature type="transmembrane region" description="Helical" evidence="1">
    <location>
        <begin position="207"/>
        <end position="231"/>
    </location>
</feature>
<organism evidence="2 3">
    <name type="scientific">Aspergillus udagawae</name>
    <dbReference type="NCBI Taxonomy" id="91492"/>
    <lineage>
        <taxon>Eukaryota</taxon>
        <taxon>Fungi</taxon>
        <taxon>Dikarya</taxon>
        <taxon>Ascomycota</taxon>
        <taxon>Pezizomycotina</taxon>
        <taxon>Eurotiomycetes</taxon>
        <taxon>Eurotiomycetidae</taxon>
        <taxon>Eurotiales</taxon>
        <taxon>Aspergillaceae</taxon>
        <taxon>Aspergillus</taxon>
        <taxon>Aspergillus subgen. Fumigati</taxon>
    </lineage>
</organism>
<feature type="transmembrane region" description="Helical" evidence="1">
    <location>
        <begin position="324"/>
        <end position="346"/>
    </location>
</feature>
<keyword evidence="1" id="KW-1133">Transmembrane helix</keyword>
<accession>A0ABQ1AIY9</accession>
<name>A0ABQ1AIY9_9EURO</name>
<feature type="transmembrane region" description="Helical" evidence="1">
    <location>
        <begin position="52"/>
        <end position="73"/>
    </location>
</feature>
<evidence type="ECO:0000313" key="2">
    <source>
        <dbReference type="EMBL" id="GFF82772.1"/>
    </source>
</evidence>
<proteinExistence type="predicted"/>
<keyword evidence="3" id="KW-1185">Reference proteome</keyword>